<proteinExistence type="predicted"/>
<accession>A0ABS0CK09</accession>
<dbReference type="Proteomes" id="UP000702209">
    <property type="component" value="Unassembled WGS sequence"/>
</dbReference>
<gene>
    <name evidence="2" type="ORF">IU459_01235</name>
</gene>
<reference evidence="2 3" key="1">
    <citation type="submission" date="2020-10" db="EMBL/GenBank/DDBJ databases">
        <title>Identification of Nocardia species via Next-generation sequencing and recognition of intraspecies genetic diversity.</title>
        <authorList>
            <person name="Li P."/>
            <person name="Li P."/>
            <person name="Lu B."/>
        </authorList>
    </citation>
    <scope>NUCLEOTIDE SEQUENCE [LARGE SCALE GENOMIC DNA]</scope>
    <source>
        <strain evidence="2 3">BJ06-0157</strain>
    </source>
</reference>
<evidence type="ECO:0000313" key="3">
    <source>
        <dbReference type="Proteomes" id="UP000702209"/>
    </source>
</evidence>
<dbReference type="EMBL" id="JADLQX010000001">
    <property type="protein sequence ID" value="MBF6296163.1"/>
    <property type="molecule type" value="Genomic_DNA"/>
</dbReference>
<dbReference type="RefSeq" id="WP_195127547.1">
    <property type="nucleotide sequence ID" value="NZ_JADLQX010000001.1"/>
</dbReference>
<keyword evidence="1" id="KW-0812">Transmembrane</keyword>
<feature type="transmembrane region" description="Helical" evidence="1">
    <location>
        <begin position="6"/>
        <end position="26"/>
    </location>
</feature>
<evidence type="ECO:0000256" key="1">
    <source>
        <dbReference type="SAM" id="Phobius"/>
    </source>
</evidence>
<keyword evidence="3" id="KW-1185">Reference proteome</keyword>
<sequence>MPAELVTTILVVVAVPFGLWIVWYVLPWLIDRGGEPDDSFDAYEIIQRVEQEGRSMNISLADADQWRMAHRNCAMDGSFRSLEQARFVANIHSGHGPSCKQYLSATAYSFGLAEE</sequence>
<name>A0ABS0CK09_9NOCA</name>
<comment type="caution">
    <text evidence="2">The sequence shown here is derived from an EMBL/GenBank/DDBJ whole genome shotgun (WGS) entry which is preliminary data.</text>
</comment>
<keyword evidence="1" id="KW-1133">Transmembrane helix</keyword>
<protein>
    <submittedName>
        <fullName evidence="2">Uncharacterized protein</fullName>
    </submittedName>
</protein>
<organism evidence="2 3">
    <name type="scientific">Nocardia amamiensis</name>
    <dbReference type="NCBI Taxonomy" id="404578"/>
    <lineage>
        <taxon>Bacteria</taxon>
        <taxon>Bacillati</taxon>
        <taxon>Actinomycetota</taxon>
        <taxon>Actinomycetes</taxon>
        <taxon>Mycobacteriales</taxon>
        <taxon>Nocardiaceae</taxon>
        <taxon>Nocardia</taxon>
    </lineage>
</organism>
<evidence type="ECO:0000313" key="2">
    <source>
        <dbReference type="EMBL" id="MBF6296163.1"/>
    </source>
</evidence>
<keyword evidence="1" id="KW-0472">Membrane</keyword>